<evidence type="ECO:0000313" key="4">
    <source>
        <dbReference type="Proteomes" id="UP001152885"/>
    </source>
</evidence>
<organism evidence="3 4">
    <name type="scientific">Candida verbasci</name>
    <dbReference type="NCBI Taxonomy" id="1227364"/>
    <lineage>
        <taxon>Eukaryota</taxon>
        <taxon>Fungi</taxon>
        <taxon>Dikarya</taxon>
        <taxon>Ascomycota</taxon>
        <taxon>Saccharomycotina</taxon>
        <taxon>Pichiomycetes</taxon>
        <taxon>Debaryomycetaceae</taxon>
        <taxon>Candida/Lodderomyces clade</taxon>
        <taxon>Candida</taxon>
    </lineage>
</organism>
<dbReference type="InterPro" id="IPR015421">
    <property type="entry name" value="PyrdxlP-dep_Trfase_major"/>
</dbReference>
<dbReference type="SUPFAM" id="SSF53383">
    <property type="entry name" value="PLP-dependent transferases"/>
    <property type="match status" value="1"/>
</dbReference>
<dbReference type="Gene3D" id="3.40.640.10">
    <property type="entry name" value="Type I PLP-dependent aspartate aminotransferase-like (Major domain)"/>
    <property type="match status" value="1"/>
</dbReference>
<dbReference type="EMBL" id="CANTUO010000003">
    <property type="protein sequence ID" value="CAI5758904.1"/>
    <property type="molecule type" value="Genomic_DNA"/>
</dbReference>
<gene>
    <name evidence="3" type="ORF">CANVERA_P3414</name>
</gene>
<evidence type="ECO:0000313" key="3">
    <source>
        <dbReference type="EMBL" id="CAI5758904.1"/>
    </source>
</evidence>
<dbReference type="AlphaFoldDB" id="A0A9W4TXV1"/>
<accession>A0A9W4TXV1</accession>
<feature type="domain" description="Aminotransferase class V" evidence="2">
    <location>
        <begin position="59"/>
        <end position="332"/>
    </location>
</feature>
<dbReference type="Proteomes" id="UP001152885">
    <property type="component" value="Unassembled WGS sequence"/>
</dbReference>
<protein>
    <recommendedName>
        <fullName evidence="2">Aminotransferase class V domain-containing protein</fullName>
    </recommendedName>
</protein>
<dbReference type="PANTHER" id="PTHR43092">
    <property type="entry name" value="L-CYSTEINE DESULFHYDRASE"/>
    <property type="match status" value="1"/>
</dbReference>
<evidence type="ECO:0000259" key="2">
    <source>
        <dbReference type="Pfam" id="PF00266"/>
    </source>
</evidence>
<dbReference type="Pfam" id="PF00266">
    <property type="entry name" value="Aminotran_5"/>
    <property type="match status" value="1"/>
</dbReference>
<evidence type="ECO:0000256" key="1">
    <source>
        <dbReference type="ARBA" id="ARBA00022898"/>
    </source>
</evidence>
<comment type="caution">
    <text evidence="3">The sequence shown here is derived from an EMBL/GenBank/DDBJ whole genome shotgun (WGS) entry which is preliminary data.</text>
</comment>
<dbReference type="OrthoDB" id="5978656at2759"/>
<dbReference type="InterPro" id="IPR000192">
    <property type="entry name" value="Aminotrans_V_dom"/>
</dbReference>
<keyword evidence="1" id="KW-0663">Pyridoxal phosphate</keyword>
<proteinExistence type="predicted"/>
<sequence>MFSFLNFGSSSKSMSNQPETPFGNPFREKYFTNLDSSVIPINHGSYGLTPTPIHEKYLENITRNANYPDKFMKFEQKEYYIESLKLLSQVLNCDYHDLAIVDNATTGANTILRSYPFKKGDLIVILNTIYGACGNTVKFLKDRYGVDFIVIDVNYPTTDEEILSKFENVFKEKQPTLCIFDTITSMPGIIFPFKQMTKLCKSYNVISLIDGAHGIGCISQDLKSLDPDFYVSNLHKWFFLPFGCAVLYVNQKYHNKIHTLPISHSYISDDTKLSKKDQENRLIDRFFFNGTKNFASIQTIPYAIKFRQEVCGGESTIYNYCNSLAKNVAKMVSEKWGSAIVLKPIATTMVTIVIPNEYPEFIKNWSEYDNLVYEKMFAAKAYTPIASHNNQLIARFSCQIYNELKDYEIASDVLIKSLEEVAKEQGLKKK</sequence>
<name>A0A9W4TXV1_9ASCO</name>
<dbReference type="PANTHER" id="PTHR43092:SF2">
    <property type="entry name" value="HERCYNYLCYSTEINE SULFOXIDE LYASE"/>
    <property type="match status" value="1"/>
</dbReference>
<reference evidence="3" key="1">
    <citation type="submission" date="2022-12" db="EMBL/GenBank/DDBJ databases">
        <authorList>
            <person name="Brejova B."/>
        </authorList>
    </citation>
    <scope>NUCLEOTIDE SEQUENCE</scope>
</reference>
<dbReference type="InterPro" id="IPR015424">
    <property type="entry name" value="PyrdxlP-dep_Trfase"/>
</dbReference>
<keyword evidence="4" id="KW-1185">Reference proteome</keyword>